<dbReference type="CDD" id="cd14256">
    <property type="entry name" value="Dockerin_I"/>
    <property type="match status" value="1"/>
</dbReference>
<evidence type="ECO:0000313" key="3">
    <source>
        <dbReference type="Proteomes" id="UP000316426"/>
    </source>
</evidence>
<feature type="signal peptide" evidence="1">
    <location>
        <begin position="1"/>
        <end position="22"/>
    </location>
</feature>
<accession>A0A518KDR4</accession>
<feature type="chain" id="PRO_5022240891" description="PEP-CTERM protein-sorting domain-containing protein" evidence="1">
    <location>
        <begin position="23"/>
        <end position="327"/>
    </location>
</feature>
<keyword evidence="1" id="KW-0732">Signal</keyword>
<reference evidence="2 3" key="1">
    <citation type="submission" date="2019-02" db="EMBL/GenBank/DDBJ databases">
        <title>Deep-cultivation of Planctomycetes and their phenomic and genomic characterization uncovers novel biology.</title>
        <authorList>
            <person name="Wiegand S."/>
            <person name="Jogler M."/>
            <person name="Boedeker C."/>
            <person name="Pinto D."/>
            <person name="Vollmers J."/>
            <person name="Rivas-Marin E."/>
            <person name="Kohn T."/>
            <person name="Peeters S.H."/>
            <person name="Heuer A."/>
            <person name="Rast P."/>
            <person name="Oberbeckmann S."/>
            <person name="Bunk B."/>
            <person name="Jeske O."/>
            <person name="Meyerdierks A."/>
            <person name="Storesund J.E."/>
            <person name="Kallscheuer N."/>
            <person name="Luecker S."/>
            <person name="Lage O.M."/>
            <person name="Pohl T."/>
            <person name="Merkel B.J."/>
            <person name="Hornburger P."/>
            <person name="Mueller R.-W."/>
            <person name="Bruemmer F."/>
            <person name="Labrenz M."/>
            <person name="Spormann A.M."/>
            <person name="Op den Camp H."/>
            <person name="Overmann J."/>
            <person name="Amann R."/>
            <person name="Jetten M.S.M."/>
            <person name="Mascher T."/>
            <person name="Medema M.H."/>
            <person name="Devos D.P."/>
            <person name="Kaster A.-K."/>
            <person name="Ovreas L."/>
            <person name="Rohde M."/>
            <person name="Galperin M.Y."/>
            <person name="Jogler C."/>
        </authorList>
    </citation>
    <scope>NUCLEOTIDE SEQUENCE [LARGE SCALE GENOMIC DNA]</scope>
    <source>
        <strain evidence="2 3">Spa11</strain>
    </source>
</reference>
<name>A0A518KDR4_9BACT</name>
<dbReference type="EMBL" id="CP036349">
    <property type="protein sequence ID" value="QDV75925.1"/>
    <property type="molecule type" value="Genomic_DNA"/>
</dbReference>
<dbReference type="InterPro" id="IPR013424">
    <property type="entry name" value="Ice-binding_C"/>
</dbReference>
<dbReference type="GO" id="GO:0004553">
    <property type="term" value="F:hydrolase activity, hydrolyzing O-glycosyl compounds"/>
    <property type="evidence" value="ECO:0007669"/>
    <property type="project" value="InterPro"/>
</dbReference>
<sequence length="327" mass="33890" precursor="true">MTKPLTLLIALAASLAAVTTQAGTIDLRLDVNYTGANPSAGGTWKLFAKTDEFGLFSLTAPLSGINASVTNELPRGRVNGSATNNAGFSLEINRDRGSYRQLTYNQQITPAGAGQQGVFYGVGTLDNGSPNFPGRVANTNFLGPNITSLTSVQDVPWALEDPLWATGVTVASGSFAAGATPAFATATGELQGSLLTSIGSISTPGDTTLENTINTSVRTNLGFGVATGDYTGDGRVDAADYTFWRDRLNQTVPALTSADGNGDGVVNGADWNVWRNNYGTVSAPAAAVSIPEPASVFLTGFSLLLLARRRRASCGRRGNAKLFGGIA</sequence>
<keyword evidence="3" id="KW-1185">Reference proteome</keyword>
<evidence type="ECO:0000313" key="2">
    <source>
        <dbReference type="EMBL" id="QDV75925.1"/>
    </source>
</evidence>
<dbReference type="Gene3D" id="1.10.1330.10">
    <property type="entry name" value="Dockerin domain"/>
    <property type="match status" value="1"/>
</dbReference>
<organism evidence="2 3">
    <name type="scientific">Botrimarina mediterranea</name>
    <dbReference type="NCBI Taxonomy" id="2528022"/>
    <lineage>
        <taxon>Bacteria</taxon>
        <taxon>Pseudomonadati</taxon>
        <taxon>Planctomycetota</taxon>
        <taxon>Planctomycetia</taxon>
        <taxon>Pirellulales</taxon>
        <taxon>Lacipirellulaceae</taxon>
        <taxon>Botrimarina</taxon>
    </lineage>
</organism>
<evidence type="ECO:0008006" key="4">
    <source>
        <dbReference type="Google" id="ProtNLM"/>
    </source>
</evidence>
<dbReference type="SUPFAM" id="SSF63446">
    <property type="entry name" value="Type I dockerin domain"/>
    <property type="match status" value="1"/>
</dbReference>
<dbReference type="InterPro" id="IPR002105">
    <property type="entry name" value="Dockerin_1_rpt"/>
</dbReference>
<protein>
    <recommendedName>
        <fullName evidence="4">PEP-CTERM protein-sorting domain-containing protein</fullName>
    </recommendedName>
</protein>
<gene>
    <name evidence="2" type="ORF">Spa11_41480</name>
</gene>
<dbReference type="GO" id="GO:0000272">
    <property type="term" value="P:polysaccharide catabolic process"/>
    <property type="evidence" value="ECO:0007669"/>
    <property type="project" value="InterPro"/>
</dbReference>
<dbReference type="AlphaFoldDB" id="A0A518KDR4"/>
<dbReference type="InterPro" id="IPR036439">
    <property type="entry name" value="Dockerin_dom_sf"/>
</dbReference>
<dbReference type="Pfam" id="PF00404">
    <property type="entry name" value="Dockerin_1"/>
    <property type="match status" value="1"/>
</dbReference>
<evidence type="ECO:0000256" key="1">
    <source>
        <dbReference type="SAM" id="SignalP"/>
    </source>
</evidence>
<proteinExistence type="predicted"/>
<dbReference type="Proteomes" id="UP000316426">
    <property type="component" value="Chromosome"/>
</dbReference>
<dbReference type="KEGG" id="bmei:Spa11_41480"/>
<dbReference type="NCBIfam" id="TIGR02595">
    <property type="entry name" value="PEP_CTERM"/>
    <property type="match status" value="1"/>
</dbReference>
<dbReference type="RefSeq" id="WP_145116137.1">
    <property type="nucleotide sequence ID" value="NZ_CP036349.1"/>
</dbReference>